<evidence type="ECO:0000256" key="2">
    <source>
        <dbReference type="ARBA" id="ARBA00022692"/>
    </source>
</evidence>
<evidence type="ECO:0000256" key="3">
    <source>
        <dbReference type="ARBA" id="ARBA00022989"/>
    </source>
</evidence>
<dbReference type="OrthoDB" id="5846871at2759"/>
<feature type="transmembrane region" description="Helical" evidence="5">
    <location>
        <begin position="237"/>
        <end position="254"/>
    </location>
</feature>
<feature type="transmembrane region" description="Helical" evidence="5">
    <location>
        <begin position="274"/>
        <end position="305"/>
    </location>
</feature>
<keyword evidence="3 5" id="KW-1133">Transmembrane helix</keyword>
<dbReference type="PANTHER" id="PTHR31154">
    <property type="entry name" value="MEMBRANE TRANSPORTER PROTEIN"/>
    <property type="match status" value="1"/>
</dbReference>
<feature type="transmembrane region" description="Helical" evidence="5">
    <location>
        <begin position="397"/>
        <end position="415"/>
    </location>
</feature>
<sequence>KFGNVFGKFNNHIDIRPFHLYSIQKFSNKSCLYFILFATQKYLQHFKMSDEANEKNVAATSTIRRKLLQFIKKYFLEGQKYSHEENTIIQEDRASIDNLLDRHRKLFGFLIPIIFFQTIYWLLAFRYNFYHYFKEKYTMSIVMIFGALIGGMTTEGGGAVAFPIMTLALNISPVVARDFSFMIQSCGLTAASFSILFTGILVEWHSILFSTFGAIFGVIFGLEIVDPLMTPAEKKMTFVSVFFSFAIALFILNFEKKRKTFDKIDQFTLSRAFILMINGFAGGIFTGIAGSGIDIYSFSILTLYFRISEKVATPTSVILMAANSMVGFFWRYFMQNAIQQESWEYFAVCIPIVVIFAPVGSYIASCLHRLTLASFIYILETVALVSAFLIIKLDWPLIIFTMSIIIGSLIFYIVMSECGKKLMIQKIKPSEMKEKMNDITVASAV</sequence>
<dbReference type="PANTHER" id="PTHR31154:SF4">
    <property type="entry name" value="MEMBRANE TRANSPORTER PROTEIN"/>
    <property type="match status" value="1"/>
</dbReference>
<reference evidence="6 7" key="1">
    <citation type="submission" date="2015-12" db="EMBL/GenBank/DDBJ databases">
        <title>Draft genome of the nematode, Onchocerca flexuosa.</title>
        <authorList>
            <person name="Mitreva M."/>
        </authorList>
    </citation>
    <scope>NUCLEOTIDE SEQUENCE [LARGE SCALE GENOMIC DNA]</scope>
    <source>
        <strain evidence="6">Red Deer</strain>
    </source>
</reference>
<evidence type="ECO:0000313" key="7">
    <source>
        <dbReference type="Proteomes" id="UP000242913"/>
    </source>
</evidence>
<feature type="transmembrane region" description="Helical" evidence="5">
    <location>
        <begin position="141"/>
        <end position="169"/>
    </location>
</feature>
<keyword evidence="7" id="KW-1185">Reference proteome</keyword>
<evidence type="ECO:0000256" key="4">
    <source>
        <dbReference type="ARBA" id="ARBA00023136"/>
    </source>
</evidence>
<feature type="transmembrane region" description="Helical" evidence="5">
    <location>
        <begin position="345"/>
        <end position="363"/>
    </location>
</feature>
<accession>A0A238C4I2</accession>
<keyword evidence="2 5" id="KW-0812">Transmembrane</keyword>
<organism evidence="6 7">
    <name type="scientific">Onchocerca flexuosa</name>
    <dbReference type="NCBI Taxonomy" id="387005"/>
    <lineage>
        <taxon>Eukaryota</taxon>
        <taxon>Metazoa</taxon>
        <taxon>Ecdysozoa</taxon>
        <taxon>Nematoda</taxon>
        <taxon>Chromadorea</taxon>
        <taxon>Rhabditida</taxon>
        <taxon>Spirurina</taxon>
        <taxon>Spiruromorpha</taxon>
        <taxon>Filarioidea</taxon>
        <taxon>Onchocercidae</taxon>
        <taxon>Onchocerca</taxon>
    </lineage>
</organism>
<feature type="transmembrane region" description="Helical" evidence="5">
    <location>
        <begin position="106"/>
        <end position="129"/>
    </location>
</feature>
<dbReference type="InterPro" id="IPR002781">
    <property type="entry name" value="TM_pro_TauE-like"/>
</dbReference>
<feature type="transmembrane region" description="Helical" evidence="5">
    <location>
        <begin position="317"/>
        <end position="333"/>
    </location>
</feature>
<feature type="transmembrane region" description="Helical" evidence="5">
    <location>
        <begin position="181"/>
        <end position="201"/>
    </location>
</feature>
<proteinExistence type="predicted"/>
<keyword evidence="4 5" id="KW-0472">Membrane</keyword>
<dbReference type="EMBL" id="KZ269977">
    <property type="protein sequence ID" value="OZC12381.1"/>
    <property type="molecule type" value="Genomic_DNA"/>
</dbReference>
<feature type="transmembrane region" description="Helical" evidence="5">
    <location>
        <begin position="207"/>
        <end position="225"/>
    </location>
</feature>
<feature type="transmembrane region" description="Helical" evidence="5">
    <location>
        <begin position="370"/>
        <end position="391"/>
    </location>
</feature>
<feature type="non-terminal residue" evidence="6">
    <location>
        <position position="1"/>
    </location>
</feature>
<dbReference type="GO" id="GO:0016020">
    <property type="term" value="C:membrane"/>
    <property type="evidence" value="ECO:0007669"/>
    <property type="project" value="UniProtKB-SubCell"/>
</dbReference>
<evidence type="ECO:0000256" key="5">
    <source>
        <dbReference type="SAM" id="Phobius"/>
    </source>
</evidence>
<dbReference type="Proteomes" id="UP000242913">
    <property type="component" value="Unassembled WGS sequence"/>
</dbReference>
<evidence type="ECO:0008006" key="8">
    <source>
        <dbReference type="Google" id="ProtNLM"/>
    </source>
</evidence>
<dbReference type="AlphaFoldDB" id="A0A238C4I2"/>
<dbReference type="Pfam" id="PF01925">
    <property type="entry name" value="TauE"/>
    <property type="match status" value="1"/>
</dbReference>
<gene>
    <name evidence="6" type="ORF">X798_00012</name>
</gene>
<evidence type="ECO:0000256" key="1">
    <source>
        <dbReference type="ARBA" id="ARBA00004141"/>
    </source>
</evidence>
<comment type="subcellular location">
    <subcellularLocation>
        <location evidence="1">Membrane</location>
        <topology evidence="1">Multi-pass membrane protein</topology>
    </subcellularLocation>
</comment>
<evidence type="ECO:0000313" key="6">
    <source>
        <dbReference type="EMBL" id="OZC12381.1"/>
    </source>
</evidence>
<name>A0A238C4I2_9BILA</name>
<protein>
    <recommendedName>
        <fullName evidence="8">Sulfite exporter TauE/SafE</fullName>
    </recommendedName>
</protein>